<keyword evidence="3" id="KW-1185">Reference proteome</keyword>
<dbReference type="AlphaFoldDB" id="A0A2A2L6V5"/>
<feature type="region of interest" description="Disordered" evidence="1">
    <location>
        <begin position="1"/>
        <end position="64"/>
    </location>
</feature>
<evidence type="ECO:0000313" key="3">
    <source>
        <dbReference type="Proteomes" id="UP000218231"/>
    </source>
</evidence>
<dbReference type="EMBL" id="LIAE01007095">
    <property type="protein sequence ID" value="PAV81996.1"/>
    <property type="molecule type" value="Genomic_DNA"/>
</dbReference>
<evidence type="ECO:0000313" key="2">
    <source>
        <dbReference type="EMBL" id="PAV81996.1"/>
    </source>
</evidence>
<evidence type="ECO:0000256" key="1">
    <source>
        <dbReference type="SAM" id="MobiDB-lite"/>
    </source>
</evidence>
<organism evidence="2 3">
    <name type="scientific">Diploscapter pachys</name>
    <dbReference type="NCBI Taxonomy" id="2018661"/>
    <lineage>
        <taxon>Eukaryota</taxon>
        <taxon>Metazoa</taxon>
        <taxon>Ecdysozoa</taxon>
        <taxon>Nematoda</taxon>
        <taxon>Chromadorea</taxon>
        <taxon>Rhabditida</taxon>
        <taxon>Rhabditina</taxon>
        <taxon>Rhabditomorpha</taxon>
        <taxon>Rhabditoidea</taxon>
        <taxon>Rhabditidae</taxon>
        <taxon>Diploscapter</taxon>
    </lineage>
</organism>
<accession>A0A2A2L6V5</accession>
<gene>
    <name evidence="2" type="ORF">WR25_00633</name>
</gene>
<protein>
    <submittedName>
        <fullName evidence="2">Uncharacterized protein</fullName>
    </submittedName>
</protein>
<comment type="caution">
    <text evidence="2">The sequence shown here is derived from an EMBL/GenBank/DDBJ whole genome shotgun (WGS) entry which is preliminary data.</text>
</comment>
<sequence length="127" mass="14510">MREFRIEEAKSQVSRVEMRKETGGERGDAKAVSSQNYYDSRCAGAAGPNPDSFPFLPPSSTRPARKRVNMGLLKAQIPGKRQKDELLVMRFAIFACFGSDFVEMEREDACEKQKGRYQRAEKRTRKL</sequence>
<reference evidence="2 3" key="1">
    <citation type="journal article" date="2017" name="Curr. Biol.">
        <title>Genome architecture and evolution of a unichromosomal asexual nematode.</title>
        <authorList>
            <person name="Fradin H."/>
            <person name="Zegar C."/>
            <person name="Gutwein M."/>
            <person name="Lucas J."/>
            <person name="Kovtun M."/>
            <person name="Corcoran D."/>
            <person name="Baugh L.R."/>
            <person name="Kiontke K."/>
            <person name="Gunsalus K."/>
            <person name="Fitch D.H."/>
            <person name="Piano F."/>
        </authorList>
    </citation>
    <scope>NUCLEOTIDE SEQUENCE [LARGE SCALE GENOMIC DNA]</scope>
    <source>
        <strain evidence="2">PF1309</strain>
    </source>
</reference>
<feature type="compositionally biased region" description="Basic and acidic residues" evidence="1">
    <location>
        <begin position="1"/>
        <end position="29"/>
    </location>
</feature>
<dbReference type="Proteomes" id="UP000218231">
    <property type="component" value="Unassembled WGS sequence"/>
</dbReference>
<proteinExistence type="predicted"/>
<name>A0A2A2L6V5_9BILA</name>